<name>A0A200Q682_MACCD</name>
<protein>
    <submittedName>
        <fullName evidence="2">Root cap</fullName>
    </submittedName>
</protein>
<sequence length="335" mass="37449">MAVLMKMNFLLRLWALCLLTIVWLTVSVESGPLMIKRHKVRCTLIQYIRCYLLWQFCPLECPTSCMMDCATCKPVCSCNYPGAVCQDPRFVGRDGVTFYFHGKKDRDFCLVSDSNLHINAHFIGKRNPKMKRDFTWVQSIGVLFDDHQLLVGAKKTSNWDDNVDHLELVFDGKLIFLPHNEGAKWLSPVVPHVMLTRTTNTNSVTVEVAGNFKVTALVVPITPEESRVHGYNITDENCFAHLELSFKFYKLTDNIDGVLGQTYRSNYVSKVKMGVTMPVMGGHHKYSSSHLFATDCAVSRFSGNSLLGAGAGEAAEYASLKCNNGINGNGVACKK</sequence>
<feature type="chain" id="PRO_5012374362" evidence="1">
    <location>
        <begin position="31"/>
        <end position="335"/>
    </location>
</feature>
<dbReference type="OrthoDB" id="2012132at2759"/>
<keyword evidence="3" id="KW-1185">Reference proteome</keyword>
<feature type="signal peptide" evidence="1">
    <location>
        <begin position="1"/>
        <end position="30"/>
    </location>
</feature>
<organism evidence="2 3">
    <name type="scientific">Macleaya cordata</name>
    <name type="common">Five-seeded plume-poppy</name>
    <name type="synonym">Bocconia cordata</name>
    <dbReference type="NCBI Taxonomy" id="56857"/>
    <lineage>
        <taxon>Eukaryota</taxon>
        <taxon>Viridiplantae</taxon>
        <taxon>Streptophyta</taxon>
        <taxon>Embryophyta</taxon>
        <taxon>Tracheophyta</taxon>
        <taxon>Spermatophyta</taxon>
        <taxon>Magnoliopsida</taxon>
        <taxon>Ranunculales</taxon>
        <taxon>Papaveraceae</taxon>
        <taxon>Papaveroideae</taxon>
        <taxon>Macleaya</taxon>
    </lineage>
</organism>
<reference evidence="2 3" key="1">
    <citation type="journal article" date="2017" name="Mol. Plant">
        <title>The Genome of Medicinal Plant Macleaya cordata Provides New Insights into Benzylisoquinoline Alkaloids Metabolism.</title>
        <authorList>
            <person name="Liu X."/>
            <person name="Liu Y."/>
            <person name="Huang P."/>
            <person name="Ma Y."/>
            <person name="Qing Z."/>
            <person name="Tang Q."/>
            <person name="Cao H."/>
            <person name="Cheng P."/>
            <person name="Zheng Y."/>
            <person name="Yuan Z."/>
            <person name="Zhou Y."/>
            <person name="Liu J."/>
            <person name="Tang Z."/>
            <person name="Zhuo Y."/>
            <person name="Zhang Y."/>
            <person name="Yu L."/>
            <person name="Huang J."/>
            <person name="Yang P."/>
            <person name="Peng Q."/>
            <person name="Zhang J."/>
            <person name="Jiang W."/>
            <person name="Zhang Z."/>
            <person name="Lin K."/>
            <person name="Ro D.K."/>
            <person name="Chen X."/>
            <person name="Xiong X."/>
            <person name="Shang Y."/>
            <person name="Huang S."/>
            <person name="Zeng J."/>
        </authorList>
    </citation>
    <scope>NUCLEOTIDE SEQUENCE [LARGE SCALE GENOMIC DNA]</scope>
    <source>
        <strain evidence="3">cv. BLH2017</strain>
        <tissue evidence="2">Root</tissue>
    </source>
</reference>
<dbReference type="Proteomes" id="UP000195402">
    <property type="component" value="Unassembled WGS sequence"/>
</dbReference>
<dbReference type="InterPro" id="IPR009646">
    <property type="entry name" value="Root_cap"/>
</dbReference>
<evidence type="ECO:0000313" key="2">
    <source>
        <dbReference type="EMBL" id="OVA05971.1"/>
    </source>
</evidence>
<dbReference type="OMA" id="ITDENCF"/>
<dbReference type="InParanoid" id="A0A200Q682"/>
<dbReference type="Pfam" id="PF06830">
    <property type="entry name" value="Root_cap"/>
    <property type="match status" value="1"/>
</dbReference>
<evidence type="ECO:0000313" key="3">
    <source>
        <dbReference type="Proteomes" id="UP000195402"/>
    </source>
</evidence>
<dbReference type="EMBL" id="MVGT01002978">
    <property type="protein sequence ID" value="OVA05971.1"/>
    <property type="molecule type" value="Genomic_DNA"/>
</dbReference>
<gene>
    <name evidence="2" type="ORF">BVC80_1707g76</name>
</gene>
<comment type="caution">
    <text evidence="2">The sequence shown here is derived from an EMBL/GenBank/DDBJ whole genome shotgun (WGS) entry which is preliminary data.</text>
</comment>
<keyword evidence="1" id="KW-0732">Signal</keyword>
<dbReference type="AlphaFoldDB" id="A0A200Q682"/>
<dbReference type="PANTHER" id="PTHR31656">
    <property type="entry name" value="ROOT CAP DOMAIN-CONTAINING PROTEIN"/>
    <property type="match status" value="1"/>
</dbReference>
<evidence type="ECO:0000256" key="1">
    <source>
        <dbReference type="SAM" id="SignalP"/>
    </source>
</evidence>
<proteinExistence type="predicted"/>
<accession>A0A200Q682</accession>
<dbReference type="STRING" id="56857.A0A200Q682"/>